<dbReference type="Gene3D" id="3.30.160.60">
    <property type="entry name" value="Classic Zinc Finger"/>
    <property type="match status" value="4"/>
</dbReference>
<keyword evidence="6" id="KW-0539">Nucleus</keyword>
<comment type="subcellular location">
    <subcellularLocation>
        <location evidence="1">Nucleus</location>
    </subcellularLocation>
</comment>
<feature type="domain" description="C2H2-type" evidence="9">
    <location>
        <begin position="283"/>
        <end position="310"/>
    </location>
</feature>
<keyword evidence="11" id="KW-1185">Reference proteome</keyword>
<dbReference type="InterPro" id="IPR050331">
    <property type="entry name" value="Zinc_finger"/>
</dbReference>
<feature type="domain" description="C2H2-type" evidence="9">
    <location>
        <begin position="341"/>
        <end position="369"/>
    </location>
</feature>
<dbReference type="PANTHER" id="PTHR16515:SF66">
    <property type="entry name" value="C2H2-TYPE DOMAIN-CONTAINING PROTEIN"/>
    <property type="match status" value="1"/>
</dbReference>
<dbReference type="GO" id="GO:0005634">
    <property type="term" value="C:nucleus"/>
    <property type="evidence" value="ECO:0007669"/>
    <property type="project" value="UniProtKB-SubCell"/>
</dbReference>
<evidence type="ECO:0000256" key="2">
    <source>
        <dbReference type="ARBA" id="ARBA00022723"/>
    </source>
</evidence>
<evidence type="ECO:0000256" key="4">
    <source>
        <dbReference type="ARBA" id="ARBA00022771"/>
    </source>
</evidence>
<dbReference type="PROSITE" id="PS00028">
    <property type="entry name" value="ZINC_FINGER_C2H2_1"/>
    <property type="match status" value="5"/>
</dbReference>
<keyword evidence="3" id="KW-0677">Repeat</keyword>
<evidence type="ECO:0000313" key="10">
    <source>
        <dbReference type="EMBL" id="CAG9771757.1"/>
    </source>
</evidence>
<feature type="region of interest" description="Disordered" evidence="8">
    <location>
        <begin position="375"/>
        <end position="419"/>
    </location>
</feature>
<organism evidence="10 11">
    <name type="scientific">Ceutorhynchus assimilis</name>
    <name type="common">cabbage seed weevil</name>
    <dbReference type="NCBI Taxonomy" id="467358"/>
    <lineage>
        <taxon>Eukaryota</taxon>
        <taxon>Metazoa</taxon>
        <taxon>Ecdysozoa</taxon>
        <taxon>Arthropoda</taxon>
        <taxon>Hexapoda</taxon>
        <taxon>Insecta</taxon>
        <taxon>Pterygota</taxon>
        <taxon>Neoptera</taxon>
        <taxon>Endopterygota</taxon>
        <taxon>Coleoptera</taxon>
        <taxon>Polyphaga</taxon>
        <taxon>Cucujiformia</taxon>
        <taxon>Curculionidae</taxon>
        <taxon>Ceutorhynchinae</taxon>
        <taxon>Ceutorhynchus</taxon>
    </lineage>
</organism>
<name>A0A9N9MYN0_9CUCU</name>
<evidence type="ECO:0000256" key="6">
    <source>
        <dbReference type="ARBA" id="ARBA00023242"/>
    </source>
</evidence>
<dbReference type="PANTHER" id="PTHR16515">
    <property type="entry name" value="PR DOMAIN ZINC FINGER PROTEIN"/>
    <property type="match status" value="1"/>
</dbReference>
<proteinExistence type="predicted"/>
<dbReference type="OrthoDB" id="6077919at2759"/>
<evidence type="ECO:0000256" key="5">
    <source>
        <dbReference type="ARBA" id="ARBA00022833"/>
    </source>
</evidence>
<dbReference type="Pfam" id="PF00096">
    <property type="entry name" value="zf-C2H2"/>
    <property type="match status" value="5"/>
</dbReference>
<evidence type="ECO:0000256" key="8">
    <source>
        <dbReference type="SAM" id="MobiDB-lite"/>
    </source>
</evidence>
<dbReference type="InterPro" id="IPR013087">
    <property type="entry name" value="Znf_C2H2_type"/>
</dbReference>
<keyword evidence="5" id="KW-0862">Zinc</keyword>
<dbReference type="SUPFAM" id="SSF57667">
    <property type="entry name" value="beta-beta-alpha zinc fingers"/>
    <property type="match status" value="2"/>
</dbReference>
<dbReference type="InterPro" id="IPR036236">
    <property type="entry name" value="Znf_C2H2_sf"/>
</dbReference>
<evidence type="ECO:0000313" key="11">
    <source>
        <dbReference type="Proteomes" id="UP001152799"/>
    </source>
</evidence>
<dbReference type="GO" id="GO:0008270">
    <property type="term" value="F:zinc ion binding"/>
    <property type="evidence" value="ECO:0007669"/>
    <property type="project" value="UniProtKB-KW"/>
</dbReference>
<dbReference type="SMART" id="SM00355">
    <property type="entry name" value="ZnF_C2H2"/>
    <property type="match status" value="5"/>
</dbReference>
<feature type="domain" description="C2H2-type" evidence="9">
    <location>
        <begin position="255"/>
        <end position="282"/>
    </location>
</feature>
<dbReference type="EMBL" id="OU892283">
    <property type="protein sequence ID" value="CAG9771757.1"/>
    <property type="molecule type" value="Genomic_DNA"/>
</dbReference>
<evidence type="ECO:0000256" key="7">
    <source>
        <dbReference type="PROSITE-ProRule" id="PRU00042"/>
    </source>
</evidence>
<accession>A0A9N9MYN0</accession>
<dbReference type="FunFam" id="3.30.160.60:FF:000145">
    <property type="entry name" value="Zinc finger protein 574"/>
    <property type="match status" value="1"/>
</dbReference>
<feature type="compositionally biased region" description="Polar residues" evidence="8">
    <location>
        <begin position="390"/>
        <end position="403"/>
    </location>
</feature>
<dbReference type="GO" id="GO:0010468">
    <property type="term" value="P:regulation of gene expression"/>
    <property type="evidence" value="ECO:0007669"/>
    <property type="project" value="TreeGrafter"/>
</dbReference>
<evidence type="ECO:0000256" key="3">
    <source>
        <dbReference type="ARBA" id="ARBA00022737"/>
    </source>
</evidence>
<evidence type="ECO:0000259" key="9">
    <source>
        <dbReference type="PROSITE" id="PS50157"/>
    </source>
</evidence>
<feature type="domain" description="C2H2-type" evidence="9">
    <location>
        <begin position="214"/>
        <end position="241"/>
    </location>
</feature>
<keyword evidence="2" id="KW-0479">Metal-binding</keyword>
<feature type="domain" description="C2H2-type" evidence="9">
    <location>
        <begin position="311"/>
        <end position="339"/>
    </location>
</feature>
<gene>
    <name evidence="10" type="ORF">CEUTPL_LOCUS12182</name>
</gene>
<protein>
    <recommendedName>
        <fullName evidence="9">C2H2-type domain-containing protein</fullName>
    </recommendedName>
</protein>
<evidence type="ECO:0000256" key="1">
    <source>
        <dbReference type="ARBA" id="ARBA00004123"/>
    </source>
</evidence>
<reference evidence="10" key="1">
    <citation type="submission" date="2022-01" db="EMBL/GenBank/DDBJ databases">
        <authorList>
            <person name="King R."/>
        </authorList>
    </citation>
    <scope>NUCLEOTIDE SEQUENCE</scope>
</reference>
<sequence length="481" mass="54885">MYLTRSSCVICGEHINKIQYNLKTTFAEKSNVLLIKLVEKFYKNVLFLHCNICSACYEVLNELDAIQHRQKELFTKLKENISRIEKTNLDTNLSSDNEDYFDYTDMANCSSPKSPSPSKSTIIEGQLKKDYSSEEEEIKVDSIDLKKLPITIKRVKPIIETSMIDVEPSREIISRVTKKQVAENDKLFEKIQSSIKKELSNHVEQANKEKPKDFLCEICGMSFRMQVGYLKHIKKHDDADDEIKLLALNKQSDECLCNVCGKSFQQKAALKRHLHLHTGVPRFQCEHCGKDFIHQSSFRMHLKIHANVRDAVCEICKHAFLTQSHLKRHLRTAHQPSAKDYACNLCSKKFAEQHNLNTHLKKFHQSKNQNVTLENDLDPVENDPDPVENYPNTSENHSDTLGNDSVPLESDSLSPDEPMQNENVVVNTANDAVVNTNEGLVDGGNLTIYNMQNALGNDEGLLRIHEPTTGVIYTIKCSNFY</sequence>
<dbReference type="AlphaFoldDB" id="A0A9N9MYN0"/>
<dbReference type="PROSITE" id="PS50157">
    <property type="entry name" value="ZINC_FINGER_C2H2_2"/>
    <property type="match status" value="5"/>
</dbReference>
<feature type="compositionally biased region" description="Acidic residues" evidence="8">
    <location>
        <begin position="375"/>
        <end position="386"/>
    </location>
</feature>
<dbReference type="Proteomes" id="UP001152799">
    <property type="component" value="Chromosome 7"/>
</dbReference>
<keyword evidence="4 7" id="KW-0863">Zinc-finger</keyword>